<feature type="compositionally biased region" description="Basic and acidic residues" evidence="1">
    <location>
        <begin position="463"/>
        <end position="475"/>
    </location>
</feature>
<feature type="compositionally biased region" description="Polar residues" evidence="1">
    <location>
        <begin position="395"/>
        <end position="405"/>
    </location>
</feature>
<dbReference type="EMBL" id="MU004299">
    <property type="protein sequence ID" value="KAF2660452.1"/>
    <property type="molecule type" value="Genomic_DNA"/>
</dbReference>
<protein>
    <submittedName>
        <fullName evidence="2">Uncharacterized protein</fullName>
    </submittedName>
</protein>
<dbReference type="AlphaFoldDB" id="A0A6A6TL32"/>
<evidence type="ECO:0000256" key="1">
    <source>
        <dbReference type="SAM" id="MobiDB-lite"/>
    </source>
</evidence>
<reference evidence="2" key="1">
    <citation type="journal article" date="2020" name="Stud. Mycol.">
        <title>101 Dothideomycetes genomes: a test case for predicting lifestyles and emergence of pathogens.</title>
        <authorList>
            <person name="Haridas S."/>
            <person name="Albert R."/>
            <person name="Binder M."/>
            <person name="Bloem J."/>
            <person name="Labutti K."/>
            <person name="Salamov A."/>
            <person name="Andreopoulos B."/>
            <person name="Baker S."/>
            <person name="Barry K."/>
            <person name="Bills G."/>
            <person name="Bluhm B."/>
            <person name="Cannon C."/>
            <person name="Castanera R."/>
            <person name="Culley D."/>
            <person name="Daum C."/>
            <person name="Ezra D."/>
            <person name="Gonzalez J."/>
            <person name="Henrissat B."/>
            <person name="Kuo A."/>
            <person name="Liang C."/>
            <person name="Lipzen A."/>
            <person name="Lutzoni F."/>
            <person name="Magnuson J."/>
            <person name="Mondo S."/>
            <person name="Nolan M."/>
            <person name="Ohm R."/>
            <person name="Pangilinan J."/>
            <person name="Park H.-J."/>
            <person name="Ramirez L."/>
            <person name="Alfaro M."/>
            <person name="Sun H."/>
            <person name="Tritt A."/>
            <person name="Yoshinaga Y."/>
            <person name="Zwiers L.-H."/>
            <person name="Turgeon B."/>
            <person name="Goodwin S."/>
            <person name="Spatafora J."/>
            <person name="Crous P."/>
            <person name="Grigoriev I."/>
        </authorList>
    </citation>
    <scope>NUCLEOTIDE SEQUENCE</scope>
    <source>
        <strain evidence="2">CBS 122681</strain>
    </source>
</reference>
<feature type="region of interest" description="Disordered" evidence="1">
    <location>
        <begin position="379"/>
        <end position="410"/>
    </location>
</feature>
<feature type="compositionally biased region" description="Low complexity" evidence="1">
    <location>
        <begin position="442"/>
        <end position="454"/>
    </location>
</feature>
<feature type="region of interest" description="Disordered" evidence="1">
    <location>
        <begin position="170"/>
        <end position="217"/>
    </location>
</feature>
<proteinExistence type="predicted"/>
<accession>A0A6A6TL32</accession>
<evidence type="ECO:0000313" key="2">
    <source>
        <dbReference type="EMBL" id="KAF2660452.1"/>
    </source>
</evidence>
<feature type="compositionally biased region" description="Polar residues" evidence="1">
    <location>
        <begin position="202"/>
        <end position="217"/>
    </location>
</feature>
<sequence length="582" mass="63796">MGTFTNCTMSLSAGQPPYKHPISRHNFISHSKNRILTDSVSVTESRNRSQMAGSSPSRPQIKVVGSSRNPEYNLAACRPHFKRDQSGKRLAPVAQLNSHAGRVLARQQSAKCPSYTEGRSPLSPGNGKSGQPRDPSTGAEPEQHHRMGRVPFIPPHNNDKCATIEKAAVRKPIQRAPPVDNSVRSDRDHLSSQRPLVELSQEVETSRGNSCKSTSRRSSVAESDITLSLICPECKQSDSHTTKGRSTSVCKTCKRFVQTANITALDSPINVVTEEPEKPLQHSKYSTVPACRTCVIVPGDLHHEYLQFFPACSVCGHLTDVILKDLVDNEGTVSALTGDNGKPILGVSKKLRDWCAFVAHEAHPVVRNNSKKSIASSISSTASASLRRKGAVRRTPTNSTTSSVLSDGKPKLIAVSEAQQNRPNLTRRFSFDAIGNPDTGAARMAATTPRTTSAKNPLPGQAREMDDEKALPPLPNDDKTYDEADLRSDFVSVPLETPVPQVLQRPVFEARDSVSKFHTARPEVKRTFSEILGPNVQVEEEYDEEEEPETTLRRQPSAQFLLPRFLQGSLFSTGNEGKYEDV</sequence>
<evidence type="ECO:0000313" key="3">
    <source>
        <dbReference type="Proteomes" id="UP000799324"/>
    </source>
</evidence>
<dbReference type="OrthoDB" id="3800944at2759"/>
<feature type="region of interest" description="Disordered" evidence="1">
    <location>
        <begin position="98"/>
        <end position="157"/>
    </location>
</feature>
<feature type="region of interest" description="Disordered" evidence="1">
    <location>
        <begin position="442"/>
        <end position="475"/>
    </location>
</feature>
<feature type="region of interest" description="Disordered" evidence="1">
    <location>
        <begin position="42"/>
        <end position="67"/>
    </location>
</feature>
<name>A0A6A6TL32_9PLEO</name>
<feature type="compositionally biased region" description="Polar residues" evidence="1">
    <location>
        <begin position="42"/>
        <end position="58"/>
    </location>
</feature>
<dbReference type="Proteomes" id="UP000799324">
    <property type="component" value="Unassembled WGS sequence"/>
</dbReference>
<keyword evidence="3" id="KW-1185">Reference proteome</keyword>
<gene>
    <name evidence="2" type="ORF">K491DRAFT_727215</name>
</gene>
<organism evidence="2 3">
    <name type="scientific">Lophiostoma macrostomum CBS 122681</name>
    <dbReference type="NCBI Taxonomy" id="1314788"/>
    <lineage>
        <taxon>Eukaryota</taxon>
        <taxon>Fungi</taxon>
        <taxon>Dikarya</taxon>
        <taxon>Ascomycota</taxon>
        <taxon>Pezizomycotina</taxon>
        <taxon>Dothideomycetes</taxon>
        <taxon>Pleosporomycetidae</taxon>
        <taxon>Pleosporales</taxon>
        <taxon>Lophiostomataceae</taxon>
        <taxon>Lophiostoma</taxon>
    </lineage>
</organism>